<proteinExistence type="predicted"/>
<feature type="chain" id="PRO_5009128695" description="Lipoprotein" evidence="1">
    <location>
        <begin position="21"/>
        <end position="106"/>
    </location>
</feature>
<dbReference type="RefSeq" id="WP_069294708.1">
    <property type="nucleotide sequence ID" value="NZ_MCRI01000001.1"/>
</dbReference>
<name>A0A1E3GVN7_9GAMM</name>
<evidence type="ECO:0000313" key="3">
    <source>
        <dbReference type="Proteomes" id="UP000094379"/>
    </source>
</evidence>
<evidence type="ECO:0000313" key="2">
    <source>
        <dbReference type="EMBL" id="ODN68122.1"/>
    </source>
</evidence>
<protein>
    <recommendedName>
        <fullName evidence="4">Lipoprotein</fullName>
    </recommendedName>
</protein>
<dbReference type="PROSITE" id="PS51257">
    <property type="entry name" value="PROKAR_LIPOPROTEIN"/>
    <property type="match status" value="1"/>
</dbReference>
<evidence type="ECO:0008006" key="4">
    <source>
        <dbReference type="Google" id="ProtNLM"/>
    </source>
</evidence>
<evidence type="ECO:0000256" key="1">
    <source>
        <dbReference type="SAM" id="SignalP"/>
    </source>
</evidence>
<keyword evidence="1" id="KW-0732">Signal</keyword>
<gene>
    <name evidence="2" type="ORF">A9E74_00094</name>
</gene>
<feature type="signal peptide" evidence="1">
    <location>
        <begin position="1"/>
        <end position="20"/>
    </location>
</feature>
<comment type="caution">
    <text evidence="2">The sequence shown here is derived from an EMBL/GenBank/DDBJ whole genome shotgun (WGS) entry which is preliminary data.</text>
</comment>
<organism evidence="2 3">
    <name type="scientific">Methylophaga muralis</name>
    <dbReference type="NCBI Taxonomy" id="291169"/>
    <lineage>
        <taxon>Bacteria</taxon>
        <taxon>Pseudomonadati</taxon>
        <taxon>Pseudomonadota</taxon>
        <taxon>Gammaproteobacteria</taxon>
        <taxon>Thiotrichales</taxon>
        <taxon>Piscirickettsiaceae</taxon>
        <taxon>Methylophaga</taxon>
    </lineage>
</organism>
<dbReference type="Proteomes" id="UP000094379">
    <property type="component" value="Unassembled WGS sequence"/>
</dbReference>
<dbReference type="EMBL" id="MCRI01000001">
    <property type="protein sequence ID" value="ODN68122.1"/>
    <property type="molecule type" value="Genomic_DNA"/>
</dbReference>
<dbReference type="AlphaFoldDB" id="A0A1E3GVN7"/>
<keyword evidence="3" id="KW-1185">Reference proteome</keyword>
<dbReference type="STRING" id="291169.A9E74_00094"/>
<sequence length="106" mass="11463">MKIIALIVSLSVVALVSGCAVKTTGIKKVGPDTYTVSADHVNATPAKASVLDQAGEYCASQGKELLVTKILKRQKVKYFYDATFLCLDKGDPRLVSPEYETTVEPR</sequence>
<reference evidence="2 3" key="1">
    <citation type="submission" date="2016-07" db="EMBL/GenBank/DDBJ databases">
        <title>Draft Genome Sequence of Methylophaga muralis Bur 1.</title>
        <authorList>
            <person name="Vasilenko O.V."/>
            <person name="Doronina N.V."/>
            <person name="Shmareva M.N."/>
            <person name="Tarlachkov S.V."/>
            <person name="Mustakhimov I."/>
            <person name="Trotsenko Y.A."/>
        </authorList>
    </citation>
    <scope>NUCLEOTIDE SEQUENCE [LARGE SCALE GENOMIC DNA]</scope>
    <source>
        <strain evidence="2 3">Bur 1</strain>
    </source>
</reference>
<accession>A0A1E3GVN7</accession>